<feature type="region of interest" description="Disordered" evidence="1">
    <location>
        <begin position="1"/>
        <end position="49"/>
    </location>
</feature>
<dbReference type="Proteomes" id="UP000307440">
    <property type="component" value="Unassembled WGS sequence"/>
</dbReference>
<feature type="transmembrane region" description="Helical" evidence="2">
    <location>
        <begin position="253"/>
        <end position="274"/>
    </location>
</feature>
<sequence length="288" mass="31821">MASESTTRLVPIPTQQRENRYPTLDTPYDDPYYPPGEARPRPPKAEVFYPDGFQRPRPMPDRASSYAQSESGRMSLYEFHQPTKYTVNADAVSKWDYLVLALAILVIGAGAAYLALGGLTILSRPDVTETIFNRVSVAAALMSFICMGNVGAIVLERKVHEAKQRRKHVKKSKSSWTTRPILLLASVVAASTMVLWAVGAIGMIVVHANSEPHKHRHLRNLDGWVGGDTTAKTWKAGEKLGANIFVHGGVLQIPTIISLSALVLSIFITIFQYVQYSVSDPYPLNNRS</sequence>
<feature type="compositionally biased region" description="Low complexity" evidence="1">
    <location>
        <begin position="21"/>
        <end position="31"/>
    </location>
</feature>
<organism evidence="3 4">
    <name type="scientific">Coprinopsis marcescibilis</name>
    <name type="common">Agaric fungus</name>
    <name type="synonym">Psathyrella marcescibilis</name>
    <dbReference type="NCBI Taxonomy" id="230819"/>
    <lineage>
        <taxon>Eukaryota</taxon>
        <taxon>Fungi</taxon>
        <taxon>Dikarya</taxon>
        <taxon>Basidiomycota</taxon>
        <taxon>Agaricomycotina</taxon>
        <taxon>Agaricomycetes</taxon>
        <taxon>Agaricomycetidae</taxon>
        <taxon>Agaricales</taxon>
        <taxon>Agaricineae</taxon>
        <taxon>Psathyrellaceae</taxon>
        <taxon>Coprinopsis</taxon>
    </lineage>
</organism>
<protein>
    <recommendedName>
        <fullName evidence="5">Transmembrane protein</fullName>
    </recommendedName>
</protein>
<evidence type="ECO:0000256" key="1">
    <source>
        <dbReference type="SAM" id="MobiDB-lite"/>
    </source>
</evidence>
<accession>A0A5C3L5Y3</accession>
<evidence type="ECO:0000313" key="3">
    <source>
        <dbReference type="EMBL" id="TFK28434.1"/>
    </source>
</evidence>
<keyword evidence="2" id="KW-1133">Transmembrane helix</keyword>
<feature type="transmembrane region" description="Helical" evidence="2">
    <location>
        <begin position="176"/>
        <end position="206"/>
    </location>
</feature>
<keyword evidence="4" id="KW-1185">Reference proteome</keyword>
<dbReference type="AlphaFoldDB" id="A0A5C3L5Y3"/>
<evidence type="ECO:0008006" key="5">
    <source>
        <dbReference type="Google" id="ProtNLM"/>
    </source>
</evidence>
<feature type="transmembrane region" description="Helical" evidence="2">
    <location>
        <begin position="136"/>
        <end position="155"/>
    </location>
</feature>
<evidence type="ECO:0000256" key="2">
    <source>
        <dbReference type="SAM" id="Phobius"/>
    </source>
</evidence>
<name>A0A5C3L5Y3_COPMA</name>
<feature type="compositionally biased region" description="Polar residues" evidence="1">
    <location>
        <begin position="1"/>
        <end position="16"/>
    </location>
</feature>
<dbReference type="OrthoDB" id="3060812at2759"/>
<reference evidence="3 4" key="1">
    <citation type="journal article" date="2019" name="Nat. Ecol. Evol.">
        <title>Megaphylogeny resolves global patterns of mushroom evolution.</title>
        <authorList>
            <person name="Varga T."/>
            <person name="Krizsan K."/>
            <person name="Foldi C."/>
            <person name="Dima B."/>
            <person name="Sanchez-Garcia M."/>
            <person name="Sanchez-Ramirez S."/>
            <person name="Szollosi G.J."/>
            <person name="Szarkandi J.G."/>
            <person name="Papp V."/>
            <person name="Albert L."/>
            <person name="Andreopoulos W."/>
            <person name="Angelini C."/>
            <person name="Antonin V."/>
            <person name="Barry K.W."/>
            <person name="Bougher N.L."/>
            <person name="Buchanan P."/>
            <person name="Buyck B."/>
            <person name="Bense V."/>
            <person name="Catcheside P."/>
            <person name="Chovatia M."/>
            <person name="Cooper J."/>
            <person name="Damon W."/>
            <person name="Desjardin D."/>
            <person name="Finy P."/>
            <person name="Geml J."/>
            <person name="Haridas S."/>
            <person name="Hughes K."/>
            <person name="Justo A."/>
            <person name="Karasinski D."/>
            <person name="Kautmanova I."/>
            <person name="Kiss B."/>
            <person name="Kocsube S."/>
            <person name="Kotiranta H."/>
            <person name="LaButti K.M."/>
            <person name="Lechner B.E."/>
            <person name="Liimatainen K."/>
            <person name="Lipzen A."/>
            <person name="Lukacs Z."/>
            <person name="Mihaltcheva S."/>
            <person name="Morgado L.N."/>
            <person name="Niskanen T."/>
            <person name="Noordeloos M.E."/>
            <person name="Ohm R.A."/>
            <person name="Ortiz-Santana B."/>
            <person name="Ovrebo C."/>
            <person name="Racz N."/>
            <person name="Riley R."/>
            <person name="Savchenko A."/>
            <person name="Shiryaev A."/>
            <person name="Soop K."/>
            <person name="Spirin V."/>
            <person name="Szebenyi C."/>
            <person name="Tomsovsky M."/>
            <person name="Tulloss R.E."/>
            <person name="Uehling J."/>
            <person name="Grigoriev I.V."/>
            <person name="Vagvolgyi C."/>
            <person name="Papp T."/>
            <person name="Martin F.M."/>
            <person name="Miettinen O."/>
            <person name="Hibbett D.S."/>
            <person name="Nagy L.G."/>
        </authorList>
    </citation>
    <scope>NUCLEOTIDE SEQUENCE [LARGE SCALE GENOMIC DNA]</scope>
    <source>
        <strain evidence="3 4">CBS 121175</strain>
    </source>
</reference>
<dbReference type="EMBL" id="ML210156">
    <property type="protein sequence ID" value="TFK28434.1"/>
    <property type="molecule type" value="Genomic_DNA"/>
</dbReference>
<evidence type="ECO:0000313" key="4">
    <source>
        <dbReference type="Proteomes" id="UP000307440"/>
    </source>
</evidence>
<keyword evidence="2" id="KW-0812">Transmembrane</keyword>
<keyword evidence="2" id="KW-0472">Membrane</keyword>
<feature type="transmembrane region" description="Helical" evidence="2">
    <location>
        <begin position="97"/>
        <end position="116"/>
    </location>
</feature>
<proteinExistence type="predicted"/>
<gene>
    <name evidence="3" type="ORF">FA15DRAFT_665398</name>
</gene>